<keyword evidence="2" id="KW-1185">Reference proteome</keyword>
<dbReference type="Gene3D" id="1.20.120.450">
    <property type="entry name" value="dinb family like domain"/>
    <property type="match status" value="1"/>
</dbReference>
<dbReference type="InterPro" id="IPR034660">
    <property type="entry name" value="DinB/YfiT-like"/>
</dbReference>
<accession>A0A402CNX2</accession>
<reference evidence="1 2" key="1">
    <citation type="journal article" date="2019" name="Int. J. Syst. Evol. Microbiol.">
        <title>Capsulimonas corticalis gen. nov., sp. nov., an aerobic capsulated bacterium, of a novel bacterial order, Capsulimonadales ord. nov., of the class Armatimonadia of the phylum Armatimonadetes.</title>
        <authorList>
            <person name="Li J."/>
            <person name="Kudo C."/>
            <person name="Tonouchi A."/>
        </authorList>
    </citation>
    <scope>NUCLEOTIDE SEQUENCE [LARGE SCALE GENOMIC DNA]</scope>
    <source>
        <strain evidence="1 2">AX-7</strain>
    </source>
</reference>
<gene>
    <name evidence="1" type="ORF">CCAX7_52130</name>
</gene>
<evidence type="ECO:0000313" key="1">
    <source>
        <dbReference type="EMBL" id="BDI33162.1"/>
    </source>
</evidence>
<dbReference type="EMBL" id="AP025739">
    <property type="protein sequence ID" value="BDI33162.1"/>
    <property type="molecule type" value="Genomic_DNA"/>
</dbReference>
<protein>
    <submittedName>
        <fullName evidence="1">Uncharacterized protein</fullName>
    </submittedName>
</protein>
<dbReference type="Proteomes" id="UP000287394">
    <property type="component" value="Chromosome"/>
</dbReference>
<name>A0A402CNX2_9BACT</name>
<evidence type="ECO:0000313" key="2">
    <source>
        <dbReference type="Proteomes" id="UP000287394"/>
    </source>
</evidence>
<dbReference type="SUPFAM" id="SSF109854">
    <property type="entry name" value="DinB/YfiT-like putative metalloenzymes"/>
    <property type="match status" value="1"/>
</dbReference>
<dbReference type="AlphaFoldDB" id="A0A402CNX2"/>
<proteinExistence type="predicted"/>
<dbReference type="Pfam" id="PF12867">
    <property type="entry name" value="DinB_2"/>
    <property type="match status" value="1"/>
</dbReference>
<dbReference type="KEGG" id="ccot:CCAX7_52130"/>
<dbReference type="InterPro" id="IPR024775">
    <property type="entry name" value="DinB-like"/>
</dbReference>
<organism evidence="1 2">
    <name type="scientific">Capsulimonas corticalis</name>
    <dbReference type="NCBI Taxonomy" id="2219043"/>
    <lineage>
        <taxon>Bacteria</taxon>
        <taxon>Bacillati</taxon>
        <taxon>Armatimonadota</taxon>
        <taxon>Armatimonadia</taxon>
        <taxon>Capsulimonadales</taxon>
        <taxon>Capsulimonadaceae</taxon>
        <taxon>Capsulimonas</taxon>
    </lineage>
</organism>
<sequence length="167" mass="18248">MLETIASPAREALDGAKSVTLSSRDLLLATFSFIPDEKLNWSPSPTARTPIQIAAHCAAANAAFATLFQGKPWPLSLNPAEAFEQMRVVPAGINSRESVVKLLEDTVADVIASLEIAGPEALDTNLTTAFGEMPFRFWMTIPADHMSGHTRQIDYLQTIWGDLIDHR</sequence>
<dbReference type="RefSeq" id="WP_119319171.1">
    <property type="nucleotide sequence ID" value="NZ_AP025739.1"/>
</dbReference>